<dbReference type="Proteomes" id="UP000317998">
    <property type="component" value="Unassembled WGS sequence"/>
</dbReference>
<dbReference type="InterPro" id="IPR051533">
    <property type="entry name" value="WaaL-like"/>
</dbReference>
<keyword evidence="3 5" id="KW-1133">Transmembrane helix</keyword>
<keyword evidence="7" id="KW-0436">Ligase</keyword>
<feature type="transmembrane region" description="Helical" evidence="5">
    <location>
        <begin position="179"/>
        <end position="197"/>
    </location>
</feature>
<feature type="transmembrane region" description="Helical" evidence="5">
    <location>
        <begin position="209"/>
        <end position="229"/>
    </location>
</feature>
<sequence length="461" mass="50011">MLQSRSFLSFFATLTLFTLLAGDALRYTLSWYGWGVVVAFIVAVSATLVWQRRGVLRLGAAPYPLVLFMLLATASVAWSFYPGASALGIAGQWVTTLGAFALALILDWAELLRFLGRAIKYILALSLLFELMVATVVRVPVLPLWVEYPDGKLPLQLFWSRNVLFDGGPIQGIVGNSSLLAFVALLGVIVFAVQFAARSAIDLPTHTTLRRHGVGMVFWLAVSALVVVLTRSATILLALVVLAIVVAVVWTMRRIRVGAPRTIAYVVFAAALAAVATVSLVGRDGILGLLGKSSDLTGRLGIWEAVVGLAEQRPVFGWGWVSYWAPWVAPFDTLEVRHGVLQLHAHNAWLDVWLQLGWVGMIVFAALVLSTLLRSWFLAVDGSLPRNHPGDSDAGLAPKPHPALSMLPLLLMVALLVQSVAESRLLVEYGWALLVFVAIRTKITPAAPADRPLTDTARRSA</sequence>
<dbReference type="OrthoDB" id="1118146at2"/>
<dbReference type="InterPro" id="IPR007016">
    <property type="entry name" value="O-antigen_ligase-rel_domated"/>
</dbReference>
<evidence type="ECO:0000259" key="6">
    <source>
        <dbReference type="Pfam" id="PF04932"/>
    </source>
</evidence>
<feature type="transmembrane region" description="Helical" evidence="5">
    <location>
        <begin position="235"/>
        <end position="251"/>
    </location>
</feature>
<evidence type="ECO:0000313" key="7">
    <source>
        <dbReference type="EMBL" id="TQL48616.1"/>
    </source>
</evidence>
<keyword evidence="4 5" id="KW-0472">Membrane</keyword>
<dbReference type="EMBL" id="VFOM01000001">
    <property type="protein sequence ID" value="TQL48616.1"/>
    <property type="molecule type" value="Genomic_DNA"/>
</dbReference>
<reference evidence="7 8" key="1">
    <citation type="submission" date="2019-06" db="EMBL/GenBank/DDBJ databases">
        <title>Sequencing the genomes of 1000 actinobacteria strains.</title>
        <authorList>
            <person name="Klenk H.-P."/>
        </authorList>
    </citation>
    <scope>NUCLEOTIDE SEQUENCE [LARGE SCALE GENOMIC DNA]</scope>
    <source>
        <strain evidence="7 8">DSM 26477</strain>
    </source>
</reference>
<comment type="subcellular location">
    <subcellularLocation>
        <location evidence="1">Membrane</location>
        <topology evidence="1">Multi-pass membrane protein</topology>
    </subcellularLocation>
</comment>
<feature type="transmembrane region" description="Helical" evidence="5">
    <location>
        <begin position="121"/>
        <end position="146"/>
    </location>
</feature>
<feature type="transmembrane region" description="Helical" evidence="5">
    <location>
        <begin position="62"/>
        <end position="81"/>
    </location>
</feature>
<name>A0A542YKI5_9MICO</name>
<accession>A0A542YKI5</accession>
<dbReference type="GO" id="GO:0016874">
    <property type="term" value="F:ligase activity"/>
    <property type="evidence" value="ECO:0007669"/>
    <property type="project" value="UniProtKB-KW"/>
</dbReference>
<gene>
    <name evidence="7" type="ORF">FB562_1713</name>
</gene>
<dbReference type="PANTHER" id="PTHR37422">
    <property type="entry name" value="TEICHURONIC ACID BIOSYNTHESIS PROTEIN TUAE"/>
    <property type="match status" value="1"/>
</dbReference>
<evidence type="ECO:0000313" key="8">
    <source>
        <dbReference type="Proteomes" id="UP000317998"/>
    </source>
</evidence>
<evidence type="ECO:0000256" key="5">
    <source>
        <dbReference type="SAM" id="Phobius"/>
    </source>
</evidence>
<evidence type="ECO:0000256" key="1">
    <source>
        <dbReference type="ARBA" id="ARBA00004141"/>
    </source>
</evidence>
<dbReference type="GO" id="GO:0016020">
    <property type="term" value="C:membrane"/>
    <property type="evidence" value="ECO:0007669"/>
    <property type="project" value="UniProtKB-SubCell"/>
</dbReference>
<feature type="transmembrane region" description="Helical" evidence="5">
    <location>
        <begin position="263"/>
        <end position="282"/>
    </location>
</feature>
<dbReference type="RefSeq" id="WP_141880696.1">
    <property type="nucleotide sequence ID" value="NZ_VFOM01000001.1"/>
</dbReference>
<evidence type="ECO:0000256" key="3">
    <source>
        <dbReference type="ARBA" id="ARBA00022989"/>
    </source>
</evidence>
<dbReference type="Pfam" id="PF04932">
    <property type="entry name" value="Wzy_C"/>
    <property type="match status" value="1"/>
</dbReference>
<evidence type="ECO:0000256" key="2">
    <source>
        <dbReference type="ARBA" id="ARBA00022692"/>
    </source>
</evidence>
<dbReference type="AlphaFoldDB" id="A0A542YKI5"/>
<keyword evidence="2 5" id="KW-0812">Transmembrane</keyword>
<proteinExistence type="predicted"/>
<organism evidence="7 8">
    <name type="scientific">Homoserinimonas aerilata</name>
    <dbReference type="NCBI Taxonomy" id="1162970"/>
    <lineage>
        <taxon>Bacteria</taxon>
        <taxon>Bacillati</taxon>
        <taxon>Actinomycetota</taxon>
        <taxon>Actinomycetes</taxon>
        <taxon>Micrococcales</taxon>
        <taxon>Microbacteriaceae</taxon>
        <taxon>Homoserinimonas</taxon>
    </lineage>
</organism>
<feature type="transmembrane region" description="Helical" evidence="5">
    <location>
        <begin position="31"/>
        <end position="50"/>
    </location>
</feature>
<feature type="transmembrane region" description="Helical" evidence="5">
    <location>
        <begin position="87"/>
        <end position="109"/>
    </location>
</feature>
<comment type="caution">
    <text evidence="7">The sequence shown here is derived from an EMBL/GenBank/DDBJ whole genome shotgun (WGS) entry which is preliminary data.</text>
</comment>
<protein>
    <submittedName>
        <fullName evidence="7">O-antigen ligase-like membrane protein</fullName>
    </submittedName>
</protein>
<feature type="transmembrane region" description="Helical" evidence="5">
    <location>
        <begin position="356"/>
        <end position="380"/>
    </location>
</feature>
<feature type="domain" description="O-antigen ligase-related" evidence="6">
    <location>
        <begin position="220"/>
        <end position="365"/>
    </location>
</feature>
<dbReference type="PANTHER" id="PTHR37422:SF17">
    <property type="entry name" value="O-ANTIGEN LIGASE"/>
    <property type="match status" value="1"/>
</dbReference>
<evidence type="ECO:0000256" key="4">
    <source>
        <dbReference type="ARBA" id="ARBA00023136"/>
    </source>
</evidence>
<keyword evidence="8" id="KW-1185">Reference proteome</keyword>